<reference evidence="3" key="1">
    <citation type="submission" date="2022-11" db="UniProtKB">
        <authorList>
            <consortium name="WormBaseParasite"/>
        </authorList>
    </citation>
    <scope>IDENTIFICATION</scope>
</reference>
<sequence>MLHGDVMGNRYRLEAKLLVLMGIKDGLFIFQKYFLHNEQLGTSAGVRGGFGMQGSGGFGSAPAPAAAPPPPILPPCFPPPCGGPALNAEPSEEEASVGQGAIPGGPPPTDKLIGVNWQDHREPSSIVECQDFMCLCNELRGNSEKSFKFEHTH</sequence>
<evidence type="ECO:0000313" key="2">
    <source>
        <dbReference type="Proteomes" id="UP000887540"/>
    </source>
</evidence>
<evidence type="ECO:0000256" key="1">
    <source>
        <dbReference type="SAM" id="MobiDB-lite"/>
    </source>
</evidence>
<feature type="region of interest" description="Disordered" evidence="1">
    <location>
        <begin position="78"/>
        <end position="107"/>
    </location>
</feature>
<proteinExistence type="predicted"/>
<name>A0A914DFK0_9BILA</name>
<accession>A0A914DFK0</accession>
<organism evidence="2 3">
    <name type="scientific">Acrobeloides nanus</name>
    <dbReference type="NCBI Taxonomy" id="290746"/>
    <lineage>
        <taxon>Eukaryota</taxon>
        <taxon>Metazoa</taxon>
        <taxon>Ecdysozoa</taxon>
        <taxon>Nematoda</taxon>
        <taxon>Chromadorea</taxon>
        <taxon>Rhabditida</taxon>
        <taxon>Tylenchina</taxon>
        <taxon>Cephalobomorpha</taxon>
        <taxon>Cephaloboidea</taxon>
        <taxon>Cephalobidae</taxon>
        <taxon>Acrobeloides</taxon>
    </lineage>
</organism>
<keyword evidence="2" id="KW-1185">Reference proteome</keyword>
<dbReference type="WBParaSite" id="ACRNAN_scaffold2359.g11980.t1">
    <property type="protein sequence ID" value="ACRNAN_scaffold2359.g11980.t1"/>
    <property type="gene ID" value="ACRNAN_scaffold2359.g11980"/>
</dbReference>
<evidence type="ECO:0000313" key="3">
    <source>
        <dbReference type="WBParaSite" id="ACRNAN_scaffold2359.g11980.t1"/>
    </source>
</evidence>
<dbReference type="Proteomes" id="UP000887540">
    <property type="component" value="Unplaced"/>
</dbReference>
<dbReference type="AlphaFoldDB" id="A0A914DFK0"/>
<protein>
    <submittedName>
        <fullName evidence="3">Uncharacterized protein</fullName>
    </submittedName>
</protein>